<comment type="caution">
    <text evidence="7">The sequence shown here is derived from an EMBL/GenBank/DDBJ whole genome shotgun (WGS) entry which is preliminary data.</text>
</comment>
<dbReference type="InterPro" id="IPR009571">
    <property type="entry name" value="SUR7/Rim9-like_fungi"/>
</dbReference>
<keyword evidence="4 6" id="KW-0472">Membrane</keyword>
<dbReference type="AlphaFoldDB" id="A0A4U0XXL1"/>
<dbReference type="InterPro" id="IPR017974">
    <property type="entry name" value="Claudin_CS"/>
</dbReference>
<feature type="region of interest" description="Disordered" evidence="5">
    <location>
        <begin position="1"/>
        <end position="48"/>
    </location>
</feature>
<evidence type="ECO:0000313" key="8">
    <source>
        <dbReference type="Proteomes" id="UP000309340"/>
    </source>
</evidence>
<feature type="transmembrane region" description="Helical" evidence="6">
    <location>
        <begin position="288"/>
        <end position="315"/>
    </location>
</feature>
<evidence type="ECO:0000256" key="5">
    <source>
        <dbReference type="SAM" id="MobiDB-lite"/>
    </source>
</evidence>
<accession>A0A4U0XXL1</accession>
<dbReference type="GO" id="GO:0051285">
    <property type="term" value="C:cell cortex of cell tip"/>
    <property type="evidence" value="ECO:0007669"/>
    <property type="project" value="TreeGrafter"/>
</dbReference>
<dbReference type="GO" id="GO:0005886">
    <property type="term" value="C:plasma membrane"/>
    <property type="evidence" value="ECO:0007669"/>
    <property type="project" value="InterPro"/>
</dbReference>
<feature type="transmembrane region" description="Helical" evidence="6">
    <location>
        <begin position="58"/>
        <end position="78"/>
    </location>
</feature>
<dbReference type="EMBL" id="NAJQ01000080">
    <property type="protein sequence ID" value="TKA79885.1"/>
    <property type="molecule type" value="Genomic_DNA"/>
</dbReference>
<evidence type="ECO:0000313" key="7">
    <source>
        <dbReference type="EMBL" id="TKA79885.1"/>
    </source>
</evidence>
<dbReference type="InterPro" id="IPR052413">
    <property type="entry name" value="SUR7_domain"/>
</dbReference>
<proteinExistence type="predicted"/>
<protein>
    <recommendedName>
        <fullName evidence="9">SUR7 family protein pun1</fullName>
    </recommendedName>
</protein>
<dbReference type="Proteomes" id="UP000309340">
    <property type="component" value="Unassembled WGS sequence"/>
</dbReference>
<sequence>MFGRKKQPADEGVANGTDDDHIRDGASTSDRTLTNENNDHADHEPTKSQIKRATRTRLIWALISSFFLLLTVVFLILVEVGNTSTSGIRTKLYFIKLDLTNIIPVSVPNAELINSIAQTLGLHDFYNVGLWNFCEGYNGQGVTQCSTPRTLWWFNPVQIIQSELLSGASSTSPAQLNEKFATNPANVQLLPVALPAGVNDILGLIRTVSHWMFGLFLSGACLAFLMIFLVPLSIYSRWATLPIMIFTFLAALFTTVASVIATVLFVIMQNTITSVTQINIGARIGTEMFAFMWIASGAAIVAWIIQLGQCCCCASRRDVKKGKKRGSKKAWVGTEGAEMSEKPPKERRGWFGAKK</sequence>
<dbReference type="PROSITE" id="PS01346">
    <property type="entry name" value="CLAUDIN"/>
    <property type="match status" value="1"/>
</dbReference>
<keyword evidence="3 6" id="KW-1133">Transmembrane helix</keyword>
<name>A0A4U0XXL1_9PEZI</name>
<evidence type="ECO:0000256" key="2">
    <source>
        <dbReference type="ARBA" id="ARBA00022692"/>
    </source>
</evidence>
<dbReference type="Pfam" id="PF06687">
    <property type="entry name" value="SUR7"/>
    <property type="match status" value="1"/>
</dbReference>
<feature type="compositionally biased region" description="Polar residues" evidence="5">
    <location>
        <begin position="26"/>
        <end position="36"/>
    </location>
</feature>
<feature type="region of interest" description="Disordered" evidence="5">
    <location>
        <begin position="320"/>
        <end position="355"/>
    </location>
</feature>
<evidence type="ECO:0000256" key="6">
    <source>
        <dbReference type="SAM" id="Phobius"/>
    </source>
</evidence>
<feature type="transmembrane region" description="Helical" evidence="6">
    <location>
        <begin position="244"/>
        <end position="268"/>
    </location>
</feature>
<feature type="compositionally biased region" description="Basic and acidic residues" evidence="5">
    <location>
        <begin position="37"/>
        <end position="46"/>
    </location>
</feature>
<keyword evidence="8" id="KW-1185">Reference proteome</keyword>
<organism evidence="7 8">
    <name type="scientific">Friedmanniomyces simplex</name>
    <dbReference type="NCBI Taxonomy" id="329884"/>
    <lineage>
        <taxon>Eukaryota</taxon>
        <taxon>Fungi</taxon>
        <taxon>Dikarya</taxon>
        <taxon>Ascomycota</taxon>
        <taxon>Pezizomycotina</taxon>
        <taxon>Dothideomycetes</taxon>
        <taxon>Dothideomycetidae</taxon>
        <taxon>Mycosphaerellales</taxon>
        <taxon>Teratosphaeriaceae</taxon>
        <taxon>Friedmanniomyces</taxon>
    </lineage>
</organism>
<dbReference type="PANTHER" id="PTHR28019">
    <property type="entry name" value="CELL MEMBRANE PROTEIN YLR413W-RELATED"/>
    <property type="match status" value="1"/>
</dbReference>
<feature type="transmembrane region" description="Helical" evidence="6">
    <location>
        <begin position="211"/>
        <end position="232"/>
    </location>
</feature>
<reference evidence="7 8" key="1">
    <citation type="submission" date="2017-03" db="EMBL/GenBank/DDBJ databases">
        <title>Genomes of endolithic fungi from Antarctica.</title>
        <authorList>
            <person name="Coleine C."/>
            <person name="Masonjones S."/>
            <person name="Stajich J.E."/>
        </authorList>
    </citation>
    <scope>NUCLEOTIDE SEQUENCE [LARGE SCALE GENOMIC DNA]</scope>
    <source>
        <strain evidence="7 8">CCFEE 5184</strain>
    </source>
</reference>
<dbReference type="PANTHER" id="PTHR28019:SF2">
    <property type="entry name" value="CELL MEMBRANE PROTEIN YLR413W-RELATED"/>
    <property type="match status" value="1"/>
</dbReference>
<evidence type="ECO:0000256" key="1">
    <source>
        <dbReference type="ARBA" id="ARBA00004141"/>
    </source>
</evidence>
<gene>
    <name evidence="7" type="ORF">B0A55_03655</name>
</gene>
<dbReference type="OrthoDB" id="2327445at2759"/>
<comment type="subcellular location">
    <subcellularLocation>
        <location evidence="1">Membrane</location>
        <topology evidence="1">Multi-pass membrane protein</topology>
    </subcellularLocation>
</comment>
<dbReference type="GO" id="GO:0031505">
    <property type="term" value="P:fungal-type cell wall organization"/>
    <property type="evidence" value="ECO:0007669"/>
    <property type="project" value="TreeGrafter"/>
</dbReference>
<evidence type="ECO:0000256" key="4">
    <source>
        <dbReference type="ARBA" id="ARBA00023136"/>
    </source>
</evidence>
<dbReference type="STRING" id="329884.A0A4U0XXL1"/>
<evidence type="ECO:0008006" key="9">
    <source>
        <dbReference type="Google" id="ProtNLM"/>
    </source>
</evidence>
<evidence type="ECO:0000256" key="3">
    <source>
        <dbReference type="ARBA" id="ARBA00022989"/>
    </source>
</evidence>
<feature type="compositionally biased region" description="Basic and acidic residues" evidence="5">
    <location>
        <begin position="339"/>
        <end position="349"/>
    </location>
</feature>
<keyword evidence="2 6" id="KW-0812">Transmembrane</keyword>